<evidence type="ECO:0000313" key="3">
    <source>
        <dbReference type="Proteomes" id="UP000244937"/>
    </source>
</evidence>
<dbReference type="GO" id="GO:0008171">
    <property type="term" value="F:O-methyltransferase activity"/>
    <property type="evidence" value="ECO:0007669"/>
    <property type="project" value="TreeGrafter"/>
</dbReference>
<reference evidence="2 3" key="1">
    <citation type="submission" date="2018-05" db="EMBL/GenBank/DDBJ databases">
        <title>Genome sequencing of Flavobacterium sp. HYN0049.</title>
        <authorList>
            <person name="Yi H."/>
            <person name="Baek C."/>
        </authorList>
    </citation>
    <scope>NUCLEOTIDE SEQUENCE [LARGE SCALE GENOMIC DNA]</scope>
    <source>
        <strain evidence="2 3">HYN0049</strain>
    </source>
</reference>
<keyword evidence="3" id="KW-1185">Reference proteome</keyword>
<dbReference type="InterPro" id="IPR029063">
    <property type="entry name" value="SAM-dependent_MTases_sf"/>
</dbReference>
<evidence type="ECO:0000259" key="1">
    <source>
        <dbReference type="Pfam" id="PF05050"/>
    </source>
</evidence>
<dbReference type="AlphaFoldDB" id="A0A2S1SG59"/>
<dbReference type="PANTHER" id="PTHR36973">
    <property type="entry name" value="SLL1456 PROTEIN-RELATED"/>
    <property type="match status" value="1"/>
</dbReference>
<dbReference type="SUPFAM" id="SSF53335">
    <property type="entry name" value="S-adenosyl-L-methionine-dependent methyltransferases"/>
    <property type="match status" value="1"/>
</dbReference>
<gene>
    <name evidence="2" type="ORF">HYN49_05290</name>
</gene>
<sequence>MLDNQIIPILNHHNIESLFFIDVGAKDKLDFIHELSSITNMVGFEPNPAELQLLQEKYRKHPFKSLELSGQCLSDTEGEVSFNITKHASMSSLLETDADNYQKHFGLYSNFNSWKSNIEIENVVKVAAVKLDNFIKDQNAVIDYLKIDTQGSELKILHGAEKLLSAKRINILKIEVSTIAVYQNQVMFSDIDIYLRDKGYVLVDFITYRQHYKPVFGNSHKSYHSAPCGDAVYVLKPEFLTNQNKVKSGFLLLWMGYYSLGSYLLRESGLSMQEHNILTAFDFVSRGEKIKQLLKNICPPIILHWLTK</sequence>
<evidence type="ECO:0000313" key="2">
    <source>
        <dbReference type="EMBL" id="AWI25359.1"/>
    </source>
</evidence>
<dbReference type="NCBIfam" id="TIGR01444">
    <property type="entry name" value="fkbM_fam"/>
    <property type="match status" value="1"/>
</dbReference>
<dbReference type="Proteomes" id="UP000244937">
    <property type="component" value="Chromosome"/>
</dbReference>
<dbReference type="KEGG" id="fpal:HYN49_05290"/>
<dbReference type="EMBL" id="CP029187">
    <property type="protein sequence ID" value="AWI25359.1"/>
    <property type="molecule type" value="Genomic_DNA"/>
</dbReference>
<protein>
    <recommendedName>
        <fullName evidence="1">Methyltransferase FkbM domain-containing protein</fullName>
    </recommendedName>
</protein>
<name>A0A2S1SG59_9FLAO</name>
<dbReference type="PANTHER" id="PTHR36973:SF4">
    <property type="entry name" value="NODULATION PROTEIN"/>
    <property type="match status" value="1"/>
</dbReference>
<dbReference type="InterPro" id="IPR006342">
    <property type="entry name" value="FkbM_mtfrase"/>
</dbReference>
<proteinExistence type="predicted"/>
<feature type="domain" description="Methyltransferase FkbM" evidence="1">
    <location>
        <begin position="22"/>
        <end position="202"/>
    </location>
</feature>
<dbReference type="OrthoDB" id="9812600at2"/>
<dbReference type="Gene3D" id="3.40.50.150">
    <property type="entry name" value="Vaccinia Virus protein VP39"/>
    <property type="match status" value="1"/>
</dbReference>
<organism evidence="2 3">
    <name type="scientific">Flavobacterium pallidum</name>
    <dbReference type="NCBI Taxonomy" id="2172098"/>
    <lineage>
        <taxon>Bacteria</taxon>
        <taxon>Pseudomonadati</taxon>
        <taxon>Bacteroidota</taxon>
        <taxon>Flavobacteriia</taxon>
        <taxon>Flavobacteriales</taxon>
        <taxon>Flavobacteriaceae</taxon>
        <taxon>Flavobacterium</taxon>
    </lineage>
</organism>
<dbReference type="InterPro" id="IPR053188">
    <property type="entry name" value="FkbM_Methyltransferase"/>
</dbReference>
<dbReference type="Pfam" id="PF05050">
    <property type="entry name" value="Methyltransf_21"/>
    <property type="match status" value="1"/>
</dbReference>
<accession>A0A2S1SG59</accession>